<comment type="caution">
    <text evidence="2">The sequence shown here is derived from an EMBL/GenBank/DDBJ whole genome shotgun (WGS) entry which is preliminary data.</text>
</comment>
<reference evidence="2 3" key="1">
    <citation type="submission" date="2019-06" db="EMBL/GenBank/DDBJ databases">
        <title>Quisquiliibacterium sp. nov., isolated from a maize field.</title>
        <authorList>
            <person name="Lin S.-Y."/>
            <person name="Tsai C.-F."/>
            <person name="Young C.-C."/>
        </authorList>
    </citation>
    <scope>NUCLEOTIDE SEQUENCE [LARGE SCALE GENOMIC DNA]</scope>
    <source>
        <strain evidence="2 3">CC-CFT501</strain>
    </source>
</reference>
<keyword evidence="2" id="KW-0378">Hydrolase</keyword>
<dbReference type="SMART" id="SM00987">
    <property type="entry name" value="UreE_C"/>
    <property type="match status" value="1"/>
</dbReference>
<evidence type="ECO:0000313" key="2">
    <source>
        <dbReference type="EMBL" id="TXL67384.1"/>
    </source>
</evidence>
<dbReference type="OrthoDB" id="9799921at2"/>
<evidence type="ECO:0000313" key="3">
    <source>
        <dbReference type="Proteomes" id="UP000321548"/>
    </source>
</evidence>
<dbReference type="Gene3D" id="3.40.470.10">
    <property type="entry name" value="Uracil-DNA glycosylase-like domain"/>
    <property type="match status" value="1"/>
</dbReference>
<dbReference type="Proteomes" id="UP000321548">
    <property type="component" value="Unassembled WGS sequence"/>
</dbReference>
<dbReference type="Pfam" id="PF03167">
    <property type="entry name" value="UDG"/>
    <property type="match status" value="1"/>
</dbReference>
<gene>
    <name evidence="2" type="ORF">FHP08_07235</name>
</gene>
<dbReference type="EC" id="3.2.2.15" evidence="2"/>
<dbReference type="InterPro" id="IPR036895">
    <property type="entry name" value="Uracil-DNA_glycosylase-like_sf"/>
</dbReference>
<name>A0A5C8P267_9BURK</name>
<dbReference type="AlphaFoldDB" id="A0A5C8P267"/>
<sequence>MSPKVGAPAPRVGFPPIVAPDARLLILGSFPSEASLAAGHYYAHPRNLFWRILGELLGERLVEMPFEQRYRIVRERGIAIWDVHSACRREGSLDSAIRDSRPNDFARLRQLAPAIEQVVFNGRHAARFAQAFREQGYDVRVLPSTSPAYAAMPESEKLAAWREALAPFIVST</sequence>
<dbReference type="InterPro" id="IPR005122">
    <property type="entry name" value="Uracil-DNA_glycosylase-like"/>
</dbReference>
<dbReference type="CDD" id="cd10032">
    <property type="entry name" value="UDG-F6_HDG"/>
    <property type="match status" value="1"/>
</dbReference>
<organism evidence="2 3">
    <name type="scientific">Zeimonas arvi</name>
    <dbReference type="NCBI Taxonomy" id="2498847"/>
    <lineage>
        <taxon>Bacteria</taxon>
        <taxon>Pseudomonadati</taxon>
        <taxon>Pseudomonadota</taxon>
        <taxon>Betaproteobacteria</taxon>
        <taxon>Burkholderiales</taxon>
        <taxon>Burkholderiaceae</taxon>
        <taxon>Zeimonas</taxon>
    </lineage>
</organism>
<feature type="domain" description="Uracil-DNA glycosylase-like" evidence="1">
    <location>
        <begin position="15"/>
        <end position="165"/>
    </location>
</feature>
<evidence type="ECO:0000259" key="1">
    <source>
        <dbReference type="SMART" id="SM00986"/>
    </source>
</evidence>
<keyword evidence="2" id="KW-0326">Glycosidase</keyword>
<protein>
    <submittedName>
        <fullName evidence="2">DNA-deoxyinosine glycosylase</fullName>
        <ecNumber evidence="2">3.2.2.15</ecNumber>
    </submittedName>
</protein>
<keyword evidence="3" id="KW-1185">Reference proteome</keyword>
<dbReference type="SUPFAM" id="SSF52141">
    <property type="entry name" value="Uracil-DNA glycosylase-like"/>
    <property type="match status" value="1"/>
</dbReference>
<dbReference type="NCBIfam" id="TIGR04274">
    <property type="entry name" value="hypoxanDNAglyco"/>
    <property type="match status" value="1"/>
</dbReference>
<dbReference type="RefSeq" id="WP_147703706.1">
    <property type="nucleotide sequence ID" value="NZ_VDUY01000002.1"/>
</dbReference>
<dbReference type="EMBL" id="VDUY01000002">
    <property type="protein sequence ID" value="TXL67384.1"/>
    <property type="molecule type" value="Genomic_DNA"/>
</dbReference>
<dbReference type="GO" id="GO:0033958">
    <property type="term" value="F:DNA-deoxyinosine glycosylase activity"/>
    <property type="evidence" value="ECO:0007669"/>
    <property type="project" value="UniProtKB-EC"/>
</dbReference>
<accession>A0A5C8P267</accession>
<proteinExistence type="predicted"/>
<dbReference type="SMART" id="SM00986">
    <property type="entry name" value="UDG"/>
    <property type="match status" value="1"/>
</dbReference>
<dbReference type="InterPro" id="IPR026353">
    <property type="entry name" value="Hypoxan-DNA_Glyclase"/>
</dbReference>